<dbReference type="InterPro" id="IPR041447">
    <property type="entry name" value="Mannosidase_ig"/>
</dbReference>
<dbReference type="Pfam" id="PF17786">
    <property type="entry name" value="Mannosidase_ig"/>
    <property type="match status" value="1"/>
</dbReference>
<evidence type="ECO:0000256" key="12">
    <source>
        <dbReference type="ARBA" id="ARBA00041614"/>
    </source>
</evidence>
<dbReference type="Gene3D" id="2.60.120.260">
    <property type="entry name" value="Galactose-binding domain-like"/>
    <property type="match status" value="1"/>
</dbReference>
<dbReference type="AlphaFoldDB" id="A0A2M8PHG5"/>
<evidence type="ECO:0000256" key="10">
    <source>
        <dbReference type="ARBA" id="ARBA00038429"/>
    </source>
</evidence>
<keyword evidence="9" id="KW-0326">Glycosidase</keyword>
<evidence type="ECO:0000256" key="9">
    <source>
        <dbReference type="ARBA" id="ARBA00023295"/>
    </source>
</evidence>
<keyword evidence="8" id="KW-0325">Glycoprotein</keyword>
<sequence length="823" mass="93108">MPLQRLLIDRARFRALAPEDDLHQALEVPDGWQPAQLPGCVHLDLLRNGQIPDPFFGLNEAAVQWIGERDWLYDCTFELSAEQLAQPYVELCFEGLDTFAEVYLNGAHILSSQNMFVPQRAAAKAHLRAGENRLAVRFESALRRGKALEAQHGVRAVWNGDPSRVYVRKAQYHYGWDWGPRLLTAGIWRPLYVEAYQARIAELHVQPSLSDDLARADLLVQAHIQGEAESARLTLYDPSGALIESVQVAPLDSAVRHTFTLKAPRLWYPHGYGAQARYRVVAELIGARGVLDRRDVRLGLRKVRLVQAPLADQAGTSFYFEINNVPIFCSGANWIPADSFTPRLTATRYHEWLKLAVEANMLMLRVWGGGIYEDEAFYELCDELGVLIWQDFMFACGMYPAYSEFLENVRAEALAQLKRLRHYACIVLWCGNNEDYQIAESLQAYDPDFSGAFAQTAFPAREIYERLLPKLCAEHDPTRPYWPGSPYGGKSVMDQTVGDRHTWEIWHGNIADYQDYARYSGRFISEFGMQALPILPTLEAFTAPEERTLESAALRYHNKASEGFMRLNHYLTRNVGLADALPEYAYLTQLVQAEAAAAAFESWRLGWREHGKRYIGGALIWQLNDCYPAISWALVDYYLRPKPAYYRVKRALAPLALILSAEGPKVTCWAVSQRLQPLEATLQLDCWSLDGELRDQIRAVVPIGANGATLLLTHSAPSAELCVWSARLWQGEQIVARTARFPEPLHSVDYSAARLTVTALGEGRYRLSTDRPVRGVWLEAEDADGRWDDNLLDLLPDEPREICLTVGVGGVRRVRWYGGFAQM</sequence>
<dbReference type="Pfam" id="PF00703">
    <property type="entry name" value="Glyco_hydro_2"/>
    <property type="match status" value="1"/>
</dbReference>
<dbReference type="InterPro" id="IPR006102">
    <property type="entry name" value="Ig-like_GH2"/>
</dbReference>
<feature type="domain" description="Mannosidase Ig/CBM-like" evidence="15">
    <location>
        <begin position="666"/>
        <end position="745"/>
    </location>
</feature>
<evidence type="ECO:0000313" key="17">
    <source>
        <dbReference type="EMBL" id="PJF36989.1"/>
    </source>
</evidence>
<comment type="subunit">
    <text evidence="4">Homodimer.</text>
</comment>
<evidence type="ECO:0000256" key="1">
    <source>
        <dbReference type="ARBA" id="ARBA00000829"/>
    </source>
</evidence>
<evidence type="ECO:0000313" key="18">
    <source>
        <dbReference type="Proteomes" id="UP000229681"/>
    </source>
</evidence>
<dbReference type="GO" id="GO:0004567">
    <property type="term" value="F:beta-mannosidase activity"/>
    <property type="evidence" value="ECO:0007669"/>
    <property type="project" value="UniProtKB-EC"/>
</dbReference>
<dbReference type="InterPro" id="IPR017853">
    <property type="entry name" value="GH"/>
</dbReference>
<organism evidence="17 18">
    <name type="scientific">Candidatus Thermofonsia Clade 1 bacterium</name>
    <dbReference type="NCBI Taxonomy" id="2364210"/>
    <lineage>
        <taxon>Bacteria</taxon>
        <taxon>Bacillati</taxon>
        <taxon>Chloroflexota</taxon>
        <taxon>Candidatus Thermofontia</taxon>
        <taxon>Candidatus Thermofonsia Clade 1</taxon>
    </lineage>
</organism>
<dbReference type="Pfam" id="PF17753">
    <property type="entry name" value="Ig_mannosidase"/>
    <property type="match status" value="1"/>
</dbReference>
<dbReference type="InterPro" id="IPR036156">
    <property type="entry name" value="Beta-gal/glucu_dom_sf"/>
</dbReference>
<dbReference type="InterPro" id="IPR013783">
    <property type="entry name" value="Ig-like_fold"/>
</dbReference>
<dbReference type="EC" id="3.2.1.25" evidence="5"/>
<comment type="similarity">
    <text evidence="10">Belongs to the glycosyl hydrolase 2 family. Beta-mannosidase B subfamily.</text>
</comment>
<feature type="domain" description="Beta-mannosidase Ig-fold" evidence="14">
    <location>
        <begin position="764"/>
        <end position="806"/>
    </location>
</feature>
<reference evidence="17 18" key="1">
    <citation type="submission" date="2017-11" db="EMBL/GenBank/DDBJ databases">
        <title>Evolution of Phototrophy in the Chloroflexi Phylum Driven by Horizontal Gene Transfer.</title>
        <authorList>
            <person name="Ward L.M."/>
            <person name="Hemp J."/>
            <person name="Shih P.M."/>
            <person name="Mcglynn S.E."/>
            <person name="Fischer W."/>
        </authorList>
    </citation>
    <scope>NUCLEOTIDE SEQUENCE [LARGE SCALE GENOMIC DNA]</scope>
    <source>
        <strain evidence="17">JP3_13</strain>
    </source>
</reference>
<accession>A0A2M8PHG5</accession>
<dbReference type="InterPro" id="IPR041625">
    <property type="entry name" value="Beta-mannosidase_Ig"/>
</dbReference>
<dbReference type="SUPFAM" id="SSF51445">
    <property type="entry name" value="(Trans)glycosidases"/>
    <property type="match status" value="1"/>
</dbReference>
<dbReference type="GO" id="GO:0006516">
    <property type="term" value="P:glycoprotein catabolic process"/>
    <property type="evidence" value="ECO:0007669"/>
    <property type="project" value="TreeGrafter"/>
</dbReference>
<evidence type="ECO:0000259" key="13">
    <source>
        <dbReference type="Pfam" id="PF00703"/>
    </source>
</evidence>
<evidence type="ECO:0000256" key="2">
    <source>
        <dbReference type="ARBA" id="ARBA00004613"/>
    </source>
</evidence>
<dbReference type="InterPro" id="IPR008979">
    <property type="entry name" value="Galactose-bd-like_sf"/>
</dbReference>
<comment type="pathway">
    <text evidence="3">Glycan metabolism; N-glycan degradation.</text>
</comment>
<proteinExistence type="inferred from homology"/>
<evidence type="ECO:0000256" key="4">
    <source>
        <dbReference type="ARBA" id="ARBA00011738"/>
    </source>
</evidence>
<evidence type="ECO:0000256" key="11">
    <source>
        <dbReference type="ARBA" id="ARBA00041069"/>
    </source>
</evidence>
<evidence type="ECO:0000256" key="7">
    <source>
        <dbReference type="ARBA" id="ARBA00022801"/>
    </source>
</evidence>
<evidence type="ECO:0000256" key="6">
    <source>
        <dbReference type="ARBA" id="ARBA00022525"/>
    </source>
</evidence>
<dbReference type="Pfam" id="PF22666">
    <property type="entry name" value="Glyco_hydro_2_N2"/>
    <property type="match status" value="1"/>
</dbReference>
<comment type="catalytic activity">
    <reaction evidence="1">
        <text>Hydrolysis of terminal, non-reducing beta-D-mannose residues in beta-D-mannosides.</text>
        <dbReference type="EC" id="3.2.1.25"/>
    </reaction>
</comment>
<name>A0A2M8PHG5_9CHLR</name>
<evidence type="ECO:0000256" key="5">
    <source>
        <dbReference type="ARBA" id="ARBA00012754"/>
    </source>
</evidence>
<evidence type="ECO:0000259" key="14">
    <source>
        <dbReference type="Pfam" id="PF17753"/>
    </source>
</evidence>
<dbReference type="GO" id="GO:0005975">
    <property type="term" value="P:carbohydrate metabolic process"/>
    <property type="evidence" value="ECO:0007669"/>
    <property type="project" value="InterPro"/>
</dbReference>
<dbReference type="Proteomes" id="UP000229681">
    <property type="component" value="Unassembled WGS sequence"/>
</dbReference>
<dbReference type="PANTHER" id="PTHR43730">
    <property type="entry name" value="BETA-MANNOSIDASE"/>
    <property type="match status" value="1"/>
</dbReference>
<dbReference type="Gene3D" id="3.20.20.80">
    <property type="entry name" value="Glycosidases"/>
    <property type="match status" value="1"/>
</dbReference>
<evidence type="ECO:0000256" key="3">
    <source>
        <dbReference type="ARBA" id="ARBA00004740"/>
    </source>
</evidence>
<dbReference type="EMBL" id="PGTM01000020">
    <property type="protein sequence ID" value="PJF36989.1"/>
    <property type="molecule type" value="Genomic_DNA"/>
</dbReference>
<evidence type="ECO:0000259" key="16">
    <source>
        <dbReference type="Pfam" id="PF22666"/>
    </source>
</evidence>
<feature type="domain" description="Glycoside hydrolase family 2 immunoglobulin-like beta-sandwich" evidence="13">
    <location>
        <begin position="198"/>
        <end position="301"/>
    </location>
</feature>
<keyword evidence="7" id="KW-0378">Hydrolase</keyword>
<dbReference type="Gene3D" id="2.60.40.10">
    <property type="entry name" value="Immunoglobulins"/>
    <property type="match status" value="2"/>
</dbReference>
<keyword evidence="6" id="KW-0964">Secreted</keyword>
<dbReference type="SUPFAM" id="SSF49785">
    <property type="entry name" value="Galactose-binding domain-like"/>
    <property type="match status" value="1"/>
</dbReference>
<dbReference type="InterPro" id="IPR054593">
    <property type="entry name" value="Beta-mannosidase-like_N2"/>
</dbReference>
<dbReference type="PANTHER" id="PTHR43730:SF1">
    <property type="entry name" value="BETA-MANNOSIDASE"/>
    <property type="match status" value="1"/>
</dbReference>
<protein>
    <recommendedName>
        <fullName evidence="11">Beta-mannosidase B</fullName>
        <ecNumber evidence="5">3.2.1.25</ecNumber>
    </recommendedName>
    <alternativeName>
        <fullName evidence="12">Mannanase B</fullName>
    </alternativeName>
</protein>
<evidence type="ECO:0000256" key="8">
    <source>
        <dbReference type="ARBA" id="ARBA00023180"/>
    </source>
</evidence>
<evidence type="ECO:0000259" key="15">
    <source>
        <dbReference type="Pfam" id="PF17786"/>
    </source>
</evidence>
<dbReference type="InterPro" id="IPR050887">
    <property type="entry name" value="Beta-mannosidase_GH2"/>
</dbReference>
<feature type="domain" description="Beta-mannosidase-like galactose-binding" evidence="16">
    <location>
        <begin position="30"/>
        <end position="189"/>
    </location>
</feature>
<gene>
    <name evidence="17" type="ORF">CUN49_02625</name>
</gene>
<dbReference type="SUPFAM" id="SSF49303">
    <property type="entry name" value="beta-Galactosidase/glucuronidase domain"/>
    <property type="match status" value="2"/>
</dbReference>
<comment type="caution">
    <text evidence="17">The sequence shown here is derived from an EMBL/GenBank/DDBJ whole genome shotgun (WGS) entry which is preliminary data.</text>
</comment>
<dbReference type="GO" id="GO:0005576">
    <property type="term" value="C:extracellular region"/>
    <property type="evidence" value="ECO:0007669"/>
    <property type="project" value="UniProtKB-SubCell"/>
</dbReference>
<comment type="subcellular location">
    <subcellularLocation>
        <location evidence="2">Secreted</location>
    </subcellularLocation>
</comment>
<dbReference type="FunFam" id="3.20.20.80:FF:000050">
    <property type="entry name" value="Beta-mannosidase B"/>
    <property type="match status" value="1"/>
</dbReference>